<organism evidence="1">
    <name type="scientific">Rhizophora mucronata</name>
    <name type="common">Asiatic mangrove</name>
    <dbReference type="NCBI Taxonomy" id="61149"/>
    <lineage>
        <taxon>Eukaryota</taxon>
        <taxon>Viridiplantae</taxon>
        <taxon>Streptophyta</taxon>
        <taxon>Embryophyta</taxon>
        <taxon>Tracheophyta</taxon>
        <taxon>Spermatophyta</taxon>
        <taxon>Magnoliopsida</taxon>
        <taxon>eudicotyledons</taxon>
        <taxon>Gunneridae</taxon>
        <taxon>Pentapetalae</taxon>
        <taxon>rosids</taxon>
        <taxon>fabids</taxon>
        <taxon>Malpighiales</taxon>
        <taxon>Rhizophoraceae</taxon>
        <taxon>Rhizophora</taxon>
    </lineage>
</organism>
<dbReference type="EMBL" id="GGEC01035606">
    <property type="protein sequence ID" value="MBX16090.1"/>
    <property type="molecule type" value="Transcribed_RNA"/>
</dbReference>
<proteinExistence type="predicted"/>
<accession>A0A2P2LDR7</accession>
<sequence>MRENSLLVEEFLKS</sequence>
<reference evidence="1" key="1">
    <citation type="submission" date="2018-02" db="EMBL/GenBank/DDBJ databases">
        <title>Rhizophora mucronata_Transcriptome.</title>
        <authorList>
            <person name="Meera S.P."/>
            <person name="Sreeshan A."/>
            <person name="Augustine A."/>
        </authorList>
    </citation>
    <scope>NUCLEOTIDE SEQUENCE</scope>
    <source>
        <tissue evidence="1">Leaf</tissue>
    </source>
</reference>
<name>A0A2P2LDR7_RHIMU</name>
<protein>
    <submittedName>
        <fullName evidence="1">Uncharacterized protein</fullName>
    </submittedName>
</protein>
<evidence type="ECO:0000313" key="1">
    <source>
        <dbReference type="EMBL" id="MBX16090.1"/>
    </source>
</evidence>